<dbReference type="OrthoDB" id="63891at2759"/>
<dbReference type="InterPro" id="IPR016024">
    <property type="entry name" value="ARM-type_fold"/>
</dbReference>
<reference evidence="3 5" key="2">
    <citation type="journal article" date="2013" name="Nature">
        <title>Insights into bilaterian evolution from three spiralian genomes.</title>
        <authorList>
            <person name="Simakov O."/>
            <person name="Marletaz F."/>
            <person name="Cho S.J."/>
            <person name="Edsinger-Gonzales E."/>
            <person name="Havlak P."/>
            <person name="Hellsten U."/>
            <person name="Kuo D.H."/>
            <person name="Larsson T."/>
            <person name="Lv J."/>
            <person name="Arendt D."/>
            <person name="Savage R."/>
            <person name="Osoegawa K."/>
            <person name="de Jong P."/>
            <person name="Grimwood J."/>
            <person name="Chapman J.A."/>
            <person name="Shapiro H."/>
            <person name="Aerts A."/>
            <person name="Otillar R.P."/>
            <person name="Terry A.Y."/>
            <person name="Boore J.L."/>
            <person name="Grigoriev I.V."/>
            <person name="Lindberg D.R."/>
            <person name="Seaver E.C."/>
            <person name="Weisblat D.A."/>
            <person name="Putnam N.H."/>
            <person name="Rokhsar D.S."/>
        </authorList>
    </citation>
    <scope>NUCLEOTIDE SEQUENCE</scope>
    <source>
        <strain evidence="3 5">I ESC-2004</strain>
    </source>
</reference>
<evidence type="ECO:0000313" key="5">
    <source>
        <dbReference type="Proteomes" id="UP000014760"/>
    </source>
</evidence>
<proteinExistence type="predicted"/>
<dbReference type="InterPro" id="IPR011989">
    <property type="entry name" value="ARM-like"/>
</dbReference>
<feature type="region of interest" description="Disordered" evidence="1">
    <location>
        <begin position="263"/>
        <end position="285"/>
    </location>
</feature>
<gene>
    <name evidence="3" type="ORF">CAPTEDRAFT_185253</name>
</gene>
<organism evidence="3">
    <name type="scientific">Capitella teleta</name>
    <name type="common">Polychaete worm</name>
    <dbReference type="NCBI Taxonomy" id="283909"/>
    <lineage>
        <taxon>Eukaryota</taxon>
        <taxon>Metazoa</taxon>
        <taxon>Spiralia</taxon>
        <taxon>Lophotrochozoa</taxon>
        <taxon>Annelida</taxon>
        <taxon>Polychaeta</taxon>
        <taxon>Sedentaria</taxon>
        <taxon>Scolecida</taxon>
        <taxon>Capitellidae</taxon>
        <taxon>Capitella</taxon>
    </lineage>
</organism>
<dbReference type="Proteomes" id="UP000014760">
    <property type="component" value="Unassembled WGS sequence"/>
</dbReference>
<evidence type="ECO:0000313" key="4">
    <source>
        <dbReference type="EnsemblMetazoa" id="CapteP185253"/>
    </source>
</evidence>
<protein>
    <recommendedName>
        <fullName evidence="2">TOG domain-containing protein</fullName>
    </recommendedName>
</protein>
<dbReference type="EMBL" id="KB311873">
    <property type="protein sequence ID" value="ELT88310.1"/>
    <property type="molecule type" value="Genomic_DNA"/>
</dbReference>
<dbReference type="EnsemblMetazoa" id="CapteT185253">
    <property type="protein sequence ID" value="CapteP185253"/>
    <property type="gene ID" value="CapteG185253"/>
</dbReference>
<dbReference type="EMBL" id="AMQN01003456">
    <property type="status" value="NOT_ANNOTATED_CDS"/>
    <property type="molecule type" value="Genomic_DNA"/>
</dbReference>
<sequence length="378" mass="42720">MNHPIELINSAEWKFQCEGMKLLRDFIYKHPDAAAKHLIKYATLILDLIPNSHSQVAKEAIDTVGLMCWCLGKRLGVYNCHYVQALLKRFGVANDFLKAAISAALSVIIRFTDVNKTLRVIIAYGVQDGNGRTRALAAEMMTSALREKQSELTEENLREMYQLFVRLKGDAHPDVRHQGRIGCGLLEEAMRSSLLGGHVQRRTNRGSVSKTNGVQLPCSVHVAPQSRNTLKKVLAVNLKLPQIQTPNYIRQMCSQRSCQVHTEEEERLKLPPVNSTPRPPMNLQSERTLNRPLTYYCSRCRASMESASDRIPGNMDYVQRRIHTDRTHASAQTVSLIRRTHSRLPIQVLMAYSFQIDRTPRTSDSSTQTIGALLMLMA</sequence>
<name>R7TA97_CAPTE</name>
<dbReference type="SMART" id="SM01349">
    <property type="entry name" value="TOG"/>
    <property type="match status" value="1"/>
</dbReference>
<dbReference type="InterPro" id="IPR034085">
    <property type="entry name" value="TOG"/>
</dbReference>
<dbReference type="SUPFAM" id="SSF48371">
    <property type="entry name" value="ARM repeat"/>
    <property type="match status" value="1"/>
</dbReference>
<dbReference type="HOGENOM" id="CLU_732054_0_0_1"/>
<accession>R7TA97</accession>
<dbReference type="Gene3D" id="1.25.10.10">
    <property type="entry name" value="Leucine-rich Repeat Variant"/>
    <property type="match status" value="1"/>
</dbReference>
<feature type="domain" description="TOG" evidence="2">
    <location>
        <begin position="2"/>
        <end position="212"/>
    </location>
</feature>
<reference evidence="5" key="1">
    <citation type="submission" date="2012-12" db="EMBL/GenBank/DDBJ databases">
        <authorList>
            <person name="Hellsten U."/>
            <person name="Grimwood J."/>
            <person name="Chapman J.A."/>
            <person name="Shapiro H."/>
            <person name="Aerts A."/>
            <person name="Otillar R.P."/>
            <person name="Terry A.Y."/>
            <person name="Boore J.L."/>
            <person name="Simakov O."/>
            <person name="Marletaz F."/>
            <person name="Cho S.-J."/>
            <person name="Edsinger-Gonzales E."/>
            <person name="Havlak P."/>
            <person name="Kuo D.-H."/>
            <person name="Larsson T."/>
            <person name="Lv J."/>
            <person name="Arendt D."/>
            <person name="Savage R."/>
            <person name="Osoegawa K."/>
            <person name="de Jong P."/>
            <person name="Lindberg D.R."/>
            <person name="Seaver E.C."/>
            <person name="Weisblat D.A."/>
            <person name="Putnam N.H."/>
            <person name="Grigoriev I.V."/>
            <person name="Rokhsar D.S."/>
        </authorList>
    </citation>
    <scope>NUCLEOTIDE SEQUENCE</scope>
    <source>
        <strain evidence="5">I ESC-2004</strain>
    </source>
</reference>
<evidence type="ECO:0000256" key="1">
    <source>
        <dbReference type="SAM" id="MobiDB-lite"/>
    </source>
</evidence>
<evidence type="ECO:0000259" key="2">
    <source>
        <dbReference type="SMART" id="SM01349"/>
    </source>
</evidence>
<keyword evidence="5" id="KW-1185">Reference proteome</keyword>
<reference evidence="4" key="3">
    <citation type="submission" date="2015-06" db="UniProtKB">
        <authorList>
            <consortium name="EnsemblMetazoa"/>
        </authorList>
    </citation>
    <scope>IDENTIFICATION</scope>
</reference>
<evidence type="ECO:0000313" key="3">
    <source>
        <dbReference type="EMBL" id="ELT88310.1"/>
    </source>
</evidence>
<dbReference type="AlphaFoldDB" id="R7TA97"/>